<feature type="region of interest" description="Disordered" evidence="1">
    <location>
        <begin position="94"/>
        <end position="118"/>
    </location>
</feature>
<reference evidence="2 3" key="1">
    <citation type="submission" date="2022-01" db="EMBL/GenBank/DDBJ databases">
        <authorList>
            <person name="Xiong W."/>
            <person name="Schranz E."/>
        </authorList>
    </citation>
    <scope>NUCLEOTIDE SEQUENCE [LARGE SCALE GENOMIC DNA]</scope>
</reference>
<dbReference type="AlphaFoldDB" id="A0AAU9MUK0"/>
<feature type="compositionally biased region" description="Gly residues" evidence="1">
    <location>
        <begin position="108"/>
        <end position="118"/>
    </location>
</feature>
<evidence type="ECO:0000313" key="2">
    <source>
        <dbReference type="EMBL" id="CAH1427849.1"/>
    </source>
</evidence>
<accession>A0AAU9MUK0</accession>
<sequence length="118" mass="13133">MVVKPFVVVALCFFVCATHIVYGKHLVREEKSSFGSNVADDPLHLAIKRRDILLMGLHVVEELVHALGKVPYDQDGEETKEKMKFRFLNNSEENANSGIKNEEREGSRGGIGGSYSTP</sequence>
<dbReference type="Proteomes" id="UP001157418">
    <property type="component" value="Unassembled WGS sequence"/>
</dbReference>
<protein>
    <submittedName>
        <fullName evidence="2">Uncharacterized protein</fullName>
    </submittedName>
</protein>
<organism evidence="2 3">
    <name type="scientific">Lactuca virosa</name>
    <dbReference type="NCBI Taxonomy" id="75947"/>
    <lineage>
        <taxon>Eukaryota</taxon>
        <taxon>Viridiplantae</taxon>
        <taxon>Streptophyta</taxon>
        <taxon>Embryophyta</taxon>
        <taxon>Tracheophyta</taxon>
        <taxon>Spermatophyta</taxon>
        <taxon>Magnoliopsida</taxon>
        <taxon>eudicotyledons</taxon>
        <taxon>Gunneridae</taxon>
        <taxon>Pentapetalae</taxon>
        <taxon>asterids</taxon>
        <taxon>campanulids</taxon>
        <taxon>Asterales</taxon>
        <taxon>Asteraceae</taxon>
        <taxon>Cichorioideae</taxon>
        <taxon>Cichorieae</taxon>
        <taxon>Lactucinae</taxon>
        <taxon>Lactuca</taxon>
    </lineage>
</organism>
<gene>
    <name evidence="2" type="ORF">LVIROSA_LOCUS14823</name>
</gene>
<proteinExistence type="predicted"/>
<name>A0AAU9MUK0_9ASTR</name>
<comment type="caution">
    <text evidence="2">The sequence shown here is derived from an EMBL/GenBank/DDBJ whole genome shotgun (WGS) entry which is preliminary data.</text>
</comment>
<keyword evidence="3" id="KW-1185">Reference proteome</keyword>
<dbReference type="EMBL" id="CAKMRJ010002223">
    <property type="protein sequence ID" value="CAH1427849.1"/>
    <property type="molecule type" value="Genomic_DNA"/>
</dbReference>
<evidence type="ECO:0000256" key="1">
    <source>
        <dbReference type="SAM" id="MobiDB-lite"/>
    </source>
</evidence>
<evidence type="ECO:0000313" key="3">
    <source>
        <dbReference type="Proteomes" id="UP001157418"/>
    </source>
</evidence>